<proteinExistence type="predicted"/>
<reference evidence="1 2" key="1">
    <citation type="journal article" date="2013" name="Genome Announc.">
        <title>Genome Sequence of the Extreme Obligate Alkaliphile Bacillus marmarensis Strain DSM 21297.</title>
        <authorList>
            <person name="Wernick D.G."/>
            <person name="Choi K.Y."/>
            <person name="Tat C.A."/>
            <person name="Lafontaine Rivera J.G."/>
            <person name="Liao J.C."/>
        </authorList>
    </citation>
    <scope>NUCLEOTIDE SEQUENCE [LARGE SCALE GENOMIC DNA]</scope>
    <source>
        <strain evidence="1 2">DSM 21297</strain>
    </source>
</reference>
<evidence type="ECO:0000313" key="2">
    <source>
        <dbReference type="Proteomes" id="UP000017170"/>
    </source>
</evidence>
<dbReference type="AlphaFoldDB" id="U6SL30"/>
<sequence length="130" mass="14857">MLAADNYKQMARHITTSLVHHIQKEVGNKNPKYMQLGIDGDFDTYKAYSELVISRALGTTKNKDSRFPEITVRNSVKVVKEEIKIKGYGKLLKNPILADFMIKLCNLVLELVIKESRSLDFNSIEQNLTK</sequence>
<comment type="caution">
    <text evidence="1">The sequence shown here is derived from an EMBL/GenBank/DDBJ whole genome shotgun (WGS) entry which is preliminary data.</text>
</comment>
<organism evidence="1 2">
    <name type="scientific">Alkalihalophilus marmarensis DSM 21297</name>
    <dbReference type="NCBI Taxonomy" id="1188261"/>
    <lineage>
        <taxon>Bacteria</taxon>
        <taxon>Bacillati</taxon>
        <taxon>Bacillota</taxon>
        <taxon>Bacilli</taxon>
        <taxon>Bacillales</taxon>
        <taxon>Bacillaceae</taxon>
        <taxon>Alkalihalophilus</taxon>
    </lineage>
</organism>
<gene>
    <name evidence="1" type="ORF">A33I_20060</name>
</gene>
<keyword evidence="2" id="KW-1185">Reference proteome</keyword>
<dbReference type="Proteomes" id="UP000017170">
    <property type="component" value="Unassembled WGS sequence"/>
</dbReference>
<evidence type="ECO:0000313" key="1">
    <source>
        <dbReference type="EMBL" id="ERN51630.1"/>
    </source>
</evidence>
<name>U6SL30_9BACI</name>
<accession>U6SL30</accession>
<dbReference type="EMBL" id="ATAE01000050">
    <property type="protein sequence ID" value="ERN51630.1"/>
    <property type="molecule type" value="Genomic_DNA"/>
</dbReference>
<protein>
    <submittedName>
        <fullName evidence="1">Uncharacterized protein</fullName>
    </submittedName>
</protein>
<dbReference type="RefSeq" id="WP_022629587.1">
    <property type="nucleotide sequence ID" value="NZ_ATAE01000050.1"/>
</dbReference>